<accession>A0A084ZP40</accession>
<organism evidence="1 2">
    <name type="scientific">Trabulsiella guamensis ATCC 49490</name>
    <dbReference type="NCBI Taxonomy" id="1005994"/>
    <lineage>
        <taxon>Bacteria</taxon>
        <taxon>Pseudomonadati</taxon>
        <taxon>Pseudomonadota</taxon>
        <taxon>Gammaproteobacteria</taxon>
        <taxon>Enterobacterales</taxon>
        <taxon>Enterobacteriaceae</taxon>
        <taxon>Trabulsiella</taxon>
    </lineage>
</organism>
<dbReference type="InterPro" id="IPR036624">
    <property type="entry name" value="Hcp1-lik_sf"/>
</dbReference>
<protein>
    <submittedName>
        <fullName evidence="1">Hcp family secreted protein</fullName>
    </submittedName>
</protein>
<dbReference type="PANTHER" id="PTHR34319">
    <property type="entry name" value="MAJOR EXPORTED PROTEIN"/>
    <property type="match status" value="1"/>
</dbReference>
<gene>
    <name evidence="1" type="ORF">GTGU_04236</name>
</gene>
<dbReference type="NCBIfam" id="TIGR03344">
    <property type="entry name" value="VI_effect_Hcp1"/>
    <property type="match status" value="1"/>
</dbReference>
<dbReference type="SUPFAM" id="SSF141452">
    <property type="entry name" value="Hcp1-like"/>
    <property type="match status" value="1"/>
</dbReference>
<name>A0A084ZP40_9ENTR</name>
<sequence>MANIIYLTLNGQMQGLISAGCSSLDSIGNKAQLSHRDQIMVLALTHGLTRQQNVNHQALRLVKPVDKSSPLLGKAINENEALSCDFSFYRTNRTGLNECYYRLKLTNARISSIQLHNPHTIDDSEGQPEESIDLTYESISWEHCTAGTSAYSLWSERIF</sequence>
<dbReference type="OrthoDB" id="5674026at2"/>
<evidence type="ECO:0000313" key="1">
    <source>
        <dbReference type="EMBL" id="KFB99234.1"/>
    </source>
</evidence>
<keyword evidence="2" id="KW-1185">Reference proteome</keyword>
<comment type="caution">
    <text evidence="1">The sequence shown here is derived from an EMBL/GenBank/DDBJ whole genome shotgun (WGS) entry which is preliminary data.</text>
</comment>
<proteinExistence type="predicted"/>
<dbReference type="eggNOG" id="COG3157">
    <property type="taxonomic scope" value="Bacteria"/>
</dbReference>
<dbReference type="EMBL" id="JMTB01000117">
    <property type="protein sequence ID" value="KFB99234.1"/>
    <property type="molecule type" value="Genomic_DNA"/>
</dbReference>
<dbReference type="Proteomes" id="UP000028630">
    <property type="component" value="Unassembled WGS sequence"/>
</dbReference>
<dbReference type="PANTHER" id="PTHR34319:SF7">
    <property type="entry name" value="HNH ENDONUCLEASE DOMAIN-CONTAINING PROTEIN"/>
    <property type="match status" value="1"/>
</dbReference>
<reference evidence="2" key="1">
    <citation type="submission" date="2014-05" db="EMBL/GenBank/DDBJ databases">
        <title>ATOL: Assembling a taxonomically balanced genome-scale reconstruction of the evolutionary history of the Enterobacteriaceae.</title>
        <authorList>
            <person name="Plunkett G. III"/>
            <person name="Neeno-Eckwall E.C."/>
            <person name="Glasner J.D."/>
            <person name="Perna N.T."/>
        </authorList>
    </citation>
    <scope>NUCLEOTIDE SEQUENCE [LARGE SCALE GENOMIC DNA]</scope>
    <source>
        <strain evidence="2">ATCC 49490</strain>
    </source>
</reference>
<dbReference type="InterPro" id="IPR052947">
    <property type="entry name" value="T6SS_Hcp1_domain"/>
</dbReference>
<dbReference type="RefSeq" id="WP_038161960.1">
    <property type="nucleotide sequence ID" value="NZ_JMTB01000117.1"/>
</dbReference>
<dbReference type="InterPro" id="IPR008514">
    <property type="entry name" value="T6SS_Hcp"/>
</dbReference>
<dbReference type="AlphaFoldDB" id="A0A084ZP40"/>
<dbReference type="Pfam" id="PF05638">
    <property type="entry name" value="T6SS_HCP"/>
    <property type="match status" value="1"/>
</dbReference>
<evidence type="ECO:0000313" key="2">
    <source>
        <dbReference type="Proteomes" id="UP000028630"/>
    </source>
</evidence>
<dbReference type="Gene3D" id="2.30.110.20">
    <property type="entry name" value="Hcp1-like"/>
    <property type="match status" value="1"/>
</dbReference>